<dbReference type="GO" id="GO:0004577">
    <property type="term" value="F:N-acetylglucosaminyldiphosphodolichol N-acetylglucosaminyltransferase activity"/>
    <property type="evidence" value="ECO:0007669"/>
    <property type="project" value="TreeGrafter"/>
</dbReference>
<dbReference type="GO" id="GO:0043541">
    <property type="term" value="C:UDP-N-acetylglucosamine transferase complex"/>
    <property type="evidence" value="ECO:0007669"/>
    <property type="project" value="TreeGrafter"/>
</dbReference>
<feature type="chain" id="PRO_5042843217" description="UDP-N-acetylglucosamine transferase subunit ALG14" evidence="12">
    <location>
        <begin position="29"/>
        <end position="241"/>
    </location>
</feature>
<reference evidence="13" key="2">
    <citation type="submission" date="2025-08" db="UniProtKB">
        <authorList>
            <consortium name="Ensembl"/>
        </authorList>
    </citation>
    <scope>IDENTIFICATION</scope>
</reference>
<evidence type="ECO:0000256" key="6">
    <source>
        <dbReference type="ARBA" id="ARBA00022989"/>
    </source>
</evidence>
<evidence type="ECO:0000256" key="12">
    <source>
        <dbReference type="SAM" id="SignalP"/>
    </source>
</evidence>
<sequence>MAPLLGAALALLLVCLLFTSRLYRVVRAASSCGPGAGGPGAGGAGSRGPGSRGPGSRGPGSRGPVAVLVVAGSGGHTTEILRLVHSLSAAYTPRHYVIADSDRMSEEKICALERSKRAPDGEPQFTICRIPRSREVHQSWSSSLISSLRALRYSLPLVFRLRPDVVLCNGPGTCVPLCVAGLLLGILGMKKVLIVYVESICRVETLSLTGKILYPVSDYFFVQWSSLRDKYPKSIFLGRLV</sequence>
<organism evidence="13 14">
    <name type="scientific">Gasterosteus aculeatus aculeatus</name>
    <name type="common">three-spined stickleback</name>
    <dbReference type="NCBI Taxonomy" id="481459"/>
    <lineage>
        <taxon>Eukaryota</taxon>
        <taxon>Metazoa</taxon>
        <taxon>Chordata</taxon>
        <taxon>Craniata</taxon>
        <taxon>Vertebrata</taxon>
        <taxon>Euteleostomi</taxon>
        <taxon>Actinopterygii</taxon>
        <taxon>Neopterygii</taxon>
        <taxon>Teleostei</taxon>
        <taxon>Neoteleostei</taxon>
        <taxon>Acanthomorphata</taxon>
        <taxon>Eupercaria</taxon>
        <taxon>Perciformes</taxon>
        <taxon>Cottioidei</taxon>
        <taxon>Gasterosteales</taxon>
        <taxon>Gasterosteidae</taxon>
        <taxon>Gasterosteus</taxon>
    </lineage>
</organism>
<comment type="similarity">
    <text evidence="2">Belongs to the ALG14 family.</text>
</comment>
<evidence type="ECO:0000256" key="8">
    <source>
        <dbReference type="ARBA" id="ARBA00063014"/>
    </source>
</evidence>
<name>A0AAQ4R0D2_GASAC</name>
<dbReference type="AlphaFoldDB" id="A0AAQ4R0D2"/>
<keyword evidence="4" id="KW-0812">Transmembrane</keyword>
<evidence type="ECO:0000256" key="10">
    <source>
        <dbReference type="ARBA" id="ARBA00075041"/>
    </source>
</evidence>
<evidence type="ECO:0000256" key="11">
    <source>
        <dbReference type="SAM" id="MobiDB-lite"/>
    </source>
</evidence>
<keyword evidence="5" id="KW-0256">Endoplasmic reticulum</keyword>
<dbReference type="FunFam" id="3.40.50.2000:FF:000098">
    <property type="entry name" value="UDP-N-acetylglucosamine transferase subunit ALG14 homolog"/>
    <property type="match status" value="1"/>
</dbReference>
<keyword evidence="12" id="KW-0732">Signal</keyword>
<dbReference type="PANTHER" id="PTHR12154:SF4">
    <property type="entry name" value="UDP-N-ACETYLGLUCOSAMINE TRANSFERASE SUBUNIT ALG14 HOMOLOG"/>
    <property type="match status" value="1"/>
</dbReference>
<comment type="subunit">
    <text evidence="8">Forms with ALG13 the active heterodimeric UDP-N-acetylglucosamine transferase complex.</text>
</comment>
<keyword evidence="6" id="KW-1133">Transmembrane helix</keyword>
<accession>A0AAQ4R0D2</accession>
<feature type="signal peptide" evidence="12">
    <location>
        <begin position="1"/>
        <end position="28"/>
    </location>
</feature>
<evidence type="ECO:0000313" key="13">
    <source>
        <dbReference type="Ensembl" id="ENSGACP00000057056.1"/>
    </source>
</evidence>
<evidence type="ECO:0000256" key="5">
    <source>
        <dbReference type="ARBA" id="ARBA00022824"/>
    </source>
</evidence>
<dbReference type="GO" id="GO:0006488">
    <property type="term" value="P:dolichol-linked oligosaccharide biosynthetic process"/>
    <property type="evidence" value="ECO:0007669"/>
    <property type="project" value="InterPro"/>
</dbReference>
<evidence type="ECO:0000256" key="9">
    <source>
        <dbReference type="ARBA" id="ARBA00067533"/>
    </source>
</evidence>
<dbReference type="Pfam" id="PF08660">
    <property type="entry name" value="Alg14"/>
    <property type="match status" value="1"/>
</dbReference>
<dbReference type="Ensembl" id="ENSGACT00000031021.1">
    <property type="protein sequence ID" value="ENSGACP00000057056.1"/>
    <property type="gene ID" value="ENSGACG00000036056.1"/>
</dbReference>
<dbReference type="InterPro" id="IPR013969">
    <property type="entry name" value="Oligosacch_biosynth_Alg14"/>
</dbReference>
<reference evidence="13" key="3">
    <citation type="submission" date="2025-09" db="UniProtKB">
        <authorList>
            <consortium name="Ensembl"/>
        </authorList>
    </citation>
    <scope>IDENTIFICATION</scope>
</reference>
<evidence type="ECO:0000313" key="14">
    <source>
        <dbReference type="Proteomes" id="UP000007635"/>
    </source>
</evidence>
<evidence type="ECO:0000256" key="4">
    <source>
        <dbReference type="ARBA" id="ARBA00022692"/>
    </source>
</evidence>
<reference evidence="13 14" key="1">
    <citation type="journal article" date="2021" name="G3 (Bethesda)">
        <title>Improved contiguity of the threespine stickleback genome using long-read sequencing.</title>
        <authorList>
            <person name="Nath S."/>
            <person name="Shaw D.E."/>
            <person name="White M.A."/>
        </authorList>
    </citation>
    <scope>NUCLEOTIDE SEQUENCE [LARGE SCALE GENOMIC DNA]</scope>
    <source>
        <strain evidence="13 14">Lake Benthic</strain>
    </source>
</reference>
<evidence type="ECO:0000256" key="2">
    <source>
        <dbReference type="ARBA" id="ARBA00009731"/>
    </source>
</evidence>
<comment type="subcellular location">
    <subcellularLocation>
        <location evidence="1">Endoplasmic reticulum membrane</location>
        <topology evidence="1">Single-pass membrane protein</topology>
    </subcellularLocation>
</comment>
<dbReference type="GeneTree" id="ENSGT00390000002579"/>
<dbReference type="PANTHER" id="PTHR12154">
    <property type="entry name" value="GLYCOSYL TRANSFERASE-RELATED"/>
    <property type="match status" value="1"/>
</dbReference>
<evidence type="ECO:0000256" key="7">
    <source>
        <dbReference type="ARBA" id="ARBA00023136"/>
    </source>
</evidence>
<dbReference type="SUPFAM" id="SSF53756">
    <property type="entry name" value="UDP-Glycosyltransferase/glycogen phosphorylase"/>
    <property type="match status" value="1"/>
</dbReference>
<feature type="region of interest" description="Disordered" evidence="11">
    <location>
        <begin position="33"/>
        <end position="61"/>
    </location>
</feature>
<protein>
    <recommendedName>
        <fullName evidence="3">UDP-N-acetylglucosamine transferase subunit ALG14</fullName>
    </recommendedName>
    <alternativeName>
        <fullName evidence="10">Asparagine-linked glycosylation 14 homolog</fullName>
    </alternativeName>
    <alternativeName>
        <fullName evidence="9">UDP-N-acetylglucosamine transferase subunit alg14</fullName>
    </alternativeName>
</protein>
<dbReference type="Proteomes" id="UP000007635">
    <property type="component" value="Chromosome XXI"/>
</dbReference>
<keyword evidence="14" id="KW-1185">Reference proteome</keyword>
<evidence type="ECO:0000256" key="1">
    <source>
        <dbReference type="ARBA" id="ARBA00004389"/>
    </source>
</evidence>
<proteinExistence type="inferred from homology"/>
<feature type="compositionally biased region" description="Gly residues" evidence="11">
    <location>
        <begin position="34"/>
        <end position="61"/>
    </location>
</feature>
<keyword evidence="7" id="KW-0472">Membrane</keyword>
<dbReference type="Gene3D" id="3.40.50.2000">
    <property type="entry name" value="Glycogen Phosphorylase B"/>
    <property type="match status" value="1"/>
</dbReference>
<evidence type="ECO:0000256" key="3">
    <source>
        <dbReference type="ARBA" id="ARBA00017467"/>
    </source>
</evidence>